<sequence length="103" mass="12137">MKLRGKEAWGRKEDSRAGMKLGRKIEKFERKVRRFGRKLKRKDARAHGQQNLQQLHEDIPLLDYQLREDLCIPAMTTLASRTLLSRPKTGKRINDALKYNLLH</sequence>
<proteinExistence type="predicted"/>
<evidence type="ECO:0000313" key="2">
    <source>
        <dbReference type="Proteomes" id="UP000281406"/>
    </source>
</evidence>
<keyword evidence="2" id="KW-1185">Reference proteome</keyword>
<dbReference type="Proteomes" id="UP000281406">
    <property type="component" value="Unassembled WGS sequence"/>
</dbReference>
<comment type="caution">
    <text evidence="1">The sequence shown here is derived from an EMBL/GenBank/DDBJ whole genome shotgun (WGS) entry which is preliminary data.</text>
</comment>
<dbReference type="EMBL" id="RJVU01062691">
    <property type="protein sequence ID" value="ROJ28366.1"/>
    <property type="molecule type" value="Genomic_DNA"/>
</dbReference>
<reference evidence="1 2" key="1">
    <citation type="submission" date="2018-10" db="EMBL/GenBank/DDBJ databases">
        <title>Genome assembly for a Yunnan-Guizhou Plateau 3E fish, Anabarilius grahami (Regan), and its evolutionary and genetic applications.</title>
        <authorList>
            <person name="Jiang W."/>
        </authorList>
    </citation>
    <scope>NUCLEOTIDE SEQUENCE [LARGE SCALE GENOMIC DNA]</scope>
    <source>
        <strain evidence="1">AG-KIZ</strain>
        <tissue evidence="1">Muscle</tissue>
    </source>
</reference>
<dbReference type="AlphaFoldDB" id="A0A3N0XTK0"/>
<evidence type="ECO:0000313" key="1">
    <source>
        <dbReference type="EMBL" id="ROJ28366.1"/>
    </source>
</evidence>
<accession>A0A3N0XTK0</accession>
<protein>
    <submittedName>
        <fullName evidence="1">Uncharacterized protein</fullName>
    </submittedName>
</protein>
<name>A0A3N0XTK0_ANAGA</name>
<gene>
    <name evidence="1" type="ORF">DPX16_20857</name>
</gene>
<organism evidence="1 2">
    <name type="scientific">Anabarilius grahami</name>
    <name type="common">Kanglang fish</name>
    <name type="synonym">Barilius grahami</name>
    <dbReference type="NCBI Taxonomy" id="495550"/>
    <lineage>
        <taxon>Eukaryota</taxon>
        <taxon>Metazoa</taxon>
        <taxon>Chordata</taxon>
        <taxon>Craniata</taxon>
        <taxon>Vertebrata</taxon>
        <taxon>Euteleostomi</taxon>
        <taxon>Actinopterygii</taxon>
        <taxon>Neopterygii</taxon>
        <taxon>Teleostei</taxon>
        <taxon>Ostariophysi</taxon>
        <taxon>Cypriniformes</taxon>
        <taxon>Xenocyprididae</taxon>
        <taxon>Xenocypridinae</taxon>
        <taxon>Xenocypridinae incertae sedis</taxon>
        <taxon>Anabarilius</taxon>
    </lineage>
</organism>